<dbReference type="AlphaFoldDB" id="R4WTG2"/>
<evidence type="ECO:0000259" key="6">
    <source>
        <dbReference type="Pfam" id="PF18201"/>
    </source>
</evidence>
<accession>R4WTG2</accession>
<dbReference type="InterPro" id="IPR012981">
    <property type="entry name" value="PIH1_N"/>
</dbReference>
<name>R4WTG2_RIPPE</name>
<evidence type="ECO:0000256" key="2">
    <source>
        <dbReference type="ARBA" id="ARBA00040540"/>
    </source>
</evidence>
<comment type="similarity">
    <text evidence="1">Belongs to the PIH1 family.</text>
</comment>
<sequence length="306" mass="34738">MGSKVKLDVDPSIIENKLRIKEIDKEEEDFNNFFNSIQTPKQSGVGDGIPWKLVTPSPGMCVKFFTAEGDKSFVNICHTREIPPPKEIADKELITILESEDPSSYRMPMSISDPHTEADKSGNLTLAYDVAVNSSLIHKIENNKLFQVFFMTILLEALQDKYKIKVNMTSQTPYIILKNRKVLGSLRPHRIQQRDVKPPPSPLIEEVSSPKSESSASNTLRDPKLKLERYPAEGDPEYLIARVRIKTLSENDVLLDVGEDRLVLTAAKRQQSFVDIFLPYNIIQEKTTAEYSRIAQELKIHMPVVQ</sequence>
<dbReference type="PANTHER" id="PTHR22997">
    <property type="entry name" value="PIH1 DOMAIN-CONTAINING PROTEIN 1"/>
    <property type="match status" value="1"/>
</dbReference>
<dbReference type="EMBL" id="AK418007">
    <property type="protein sequence ID" value="BAN21222.1"/>
    <property type="molecule type" value="mRNA"/>
</dbReference>
<dbReference type="GO" id="GO:0097255">
    <property type="term" value="C:R2TP complex"/>
    <property type="evidence" value="ECO:0007669"/>
    <property type="project" value="TreeGrafter"/>
</dbReference>
<feature type="region of interest" description="Disordered" evidence="4">
    <location>
        <begin position="188"/>
        <end position="225"/>
    </location>
</feature>
<evidence type="ECO:0000256" key="1">
    <source>
        <dbReference type="ARBA" id="ARBA00008511"/>
    </source>
</evidence>
<dbReference type="GO" id="GO:0000492">
    <property type="term" value="P:box C/D snoRNP assembly"/>
    <property type="evidence" value="ECO:0007669"/>
    <property type="project" value="TreeGrafter"/>
</dbReference>
<dbReference type="Pfam" id="PF08190">
    <property type="entry name" value="PIH1"/>
    <property type="match status" value="1"/>
</dbReference>
<reference evidence="7" key="1">
    <citation type="journal article" date="2013" name="PLoS ONE">
        <title>Gene expression in gut symbiotic organ of stinkbug affected by extracellular bacterial symbiont.</title>
        <authorList>
            <person name="Futahashi R."/>
            <person name="Tanaka K."/>
            <person name="Tanahashi M."/>
            <person name="Nikoh N."/>
            <person name="Kikuchi Y."/>
            <person name="Lee B.L."/>
            <person name="Fukatsu T."/>
        </authorList>
    </citation>
    <scope>NUCLEOTIDE SEQUENCE</scope>
    <source>
        <tissue evidence="7">Midgut</tissue>
    </source>
</reference>
<dbReference type="PANTHER" id="PTHR22997:SF0">
    <property type="entry name" value="PIH1 DOMAIN-CONTAINING PROTEIN 1"/>
    <property type="match status" value="1"/>
</dbReference>
<evidence type="ECO:0000256" key="3">
    <source>
        <dbReference type="ARBA" id="ARBA00046233"/>
    </source>
</evidence>
<evidence type="ECO:0000256" key="4">
    <source>
        <dbReference type="SAM" id="MobiDB-lite"/>
    </source>
</evidence>
<organism evidence="7">
    <name type="scientific">Riptortus pedestris</name>
    <name type="common">Bean bug</name>
    <dbReference type="NCBI Taxonomy" id="329032"/>
    <lineage>
        <taxon>Eukaryota</taxon>
        <taxon>Metazoa</taxon>
        <taxon>Ecdysozoa</taxon>
        <taxon>Arthropoda</taxon>
        <taxon>Hexapoda</taxon>
        <taxon>Insecta</taxon>
        <taxon>Pterygota</taxon>
        <taxon>Neoptera</taxon>
        <taxon>Paraneoptera</taxon>
        <taxon>Hemiptera</taxon>
        <taxon>Heteroptera</taxon>
        <taxon>Panheteroptera</taxon>
        <taxon>Pentatomomorpha</taxon>
        <taxon>Coreoidea</taxon>
        <taxon>Alydidae</taxon>
        <taxon>Riptortus</taxon>
    </lineage>
</organism>
<comment type="function">
    <text evidence="3">Involved in the assembly of C/D box small nucleolar ribonucleoprotein (snoRNP) particles. Recruits the SWI/SNF complex to the core promoter of rRNA genes and enhances pre-rRNA transcription. Mediates interaction of TELO2 with the R2TP complex which is necessary for the stability of MTOR and SMG1. Positively regulates the assembly and activity of the mTORC1 complex.</text>
</comment>
<evidence type="ECO:0000259" key="5">
    <source>
        <dbReference type="Pfam" id="PF08190"/>
    </source>
</evidence>
<dbReference type="GO" id="GO:0006364">
    <property type="term" value="P:rRNA processing"/>
    <property type="evidence" value="ECO:0007669"/>
    <property type="project" value="TreeGrafter"/>
</dbReference>
<dbReference type="InterPro" id="IPR041442">
    <property type="entry name" value="PIH1D1/2/3_CS-like"/>
</dbReference>
<dbReference type="GO" id="GO:1990904">
    <property type="term" value="C:ribonucleoprotein complex"/>
    <property type="evidence" value="ECO:0007669"/>
    <property type="project" value="TreeGrafter"/>
</dbReference>
<feature type="domain" description="PIH1D1/2/3 CS-like" evidence="6">
    <location>
        <begin position="233"/>
        <end position="305"/>
    </location>
</feature>
<proteinExistence type="evidence at transcript level"/>
<dbReference type="InterPro" id="IPR050734">
    <property type="entry name" value="PIH1/Kintoun_subfamily"/>
</dbReference>
<dbReference type="GO" id="GO:0005737">
    <property type="term" value="C:cytoplasm"/>
    <property type="evidence" value="ECO:0007669"/>
    <property type="project" value="TreeGrafter"/>
</dbReference>
<evidence type="ECO:0000313" key="7">
    <source>
        <dbReference type="EMBL" id="BAN21222.1"/>
    </source>
</evidence>
<dbReference type="Pfam" id="PF18201">
    <property type="entry name" value="PIH1_CS"/>
    <property type="match status" value="1"/>
</dbReference>
<feature type="domain" description="PIH1 N-terminal" evidence="5">
    <location>
        <begin position="48"/>
        <end position="196"/>
    </location>
</feature>
<feature type="compositionally biased region" description="Low complexity" evidence="4">
    <location>
        <begin position="205"/>
        <end position="217"/>
    </location>
</feature>
<protein>
    <recommendedName>
        <fullName evidence="2">PIH1 domain-containing protein 1</fullName>
    </recommendedName>
</protein>